<dbReference type="RefSeq" id="WP_353948630.1">
    <property type="nucleotide sequence ID" value="NZ_CP159510.1"/>
</dbReference>
<sequence length="311" mass="36340">MLEQLNRELTSIMSGQINKRRWTDRQERTEAGLKLEQVKIRSLKKQMDKEQRDVDRLTSLSVAGLVYLLTGRNPEKMDKEKREAIAARLKYEEAVKTSEDMQFELEKIKAHLASVQNVDQQYKDLMKRKEQLIRDQNSPLSETLYAMVELEAALKAAIRKYKEAIAAGDRARVSLEGAIESLKYTKQLSAADPARGEMMITNRTEARHSRDEIHEAQHNLRLFENELHDIRVLTARELEESGLLTFADYFFDGFVTDWFVHEQIRESEAMTYQTLRETKKMIRDLQRGLFQLKKQLEGAVRRRTAFIEMAK</sequence>
<feature type="coiled-coil region" evidence="1">
    <location>
        <begin position="115"/>
        <end position="167"/>
    </location>
</feature>
<accession>A0AAU8IG28</accession>
<keyword evidence="1" id="KW-0175">Coiled coil</keyword>
<name>A0AAU8IG28_9BACL</name>
<feature type="coiled-coil region" evidence="1">
    <location>
        <begin position="33"/>
        <end position="60"/>
    </location>
</feature>
<reference evidence="2" key="1">
    <citation type="submission" date="2024-06" db="EMBL/GenBank/DDBJ databases">
        <authorList>
            <person name="Fan A."/>
            <person name="Zhang F.Y."/>
            <person name="Zhang L."/>
        </authorList>
    </citation>
    <scope>NUCLEOTIDE SEQUENCE</scope>
    <source>
        <strain evidence="2">Y61</strain>
    </source>
</reference>
<organism evidence="2">
    <name type="scientific">Sporolactobacillus sp. Y61</name>
    <dbReference type="NCBI Taxonomy" id="3160863"/>
    <lineage>
        <taxon>Bacteria</taxon>
        <taxon>Bacillati</taxon>
        <taxon>Bacillota</taxon>
        <taxon>Bacilli</taxon>
        <taxon>Bacillales</taxon>
        <taxon>Sporolactobacillaceae</taxon>
        <taxon>Sporolactobacillus</taxon>
    </lineage>
</organism>
<protein>
    <submittedName>
        <fullName evidence="2">Uncharacterized protein</fullName>
    </submittedName>
</protein>
<dbReference type="AlphaFoldDB" id="A0AAU8IG28"/>
<evidence type="ECO:0000313" key="2">
    <source>
        <dbReference type="EMBL" id="XCJ17384.1"/>
    </source>
</evidence>
<gene>
    <name evidence="2" type="ORF">ABNN70_02325</name>
</gene>
<dbReference type="EMBL" id="CP159510">
    <property type="protein sequence ID" value="XCJ17384.1"/>
    <property type="molecule type" value="Genomic_DNA"/>
</dbReference>
<proteinExistence type="predicted"/>
<evidence type="ECO:0000256" key="1">
    <source>
        <dbReference type="SAM" id="Coils"/>
    </source>
</evidence>